<dbReference type="GO" id="GO:0050660">
    <property type="term" value="F:flavin adenine dinucleotide binding"/>
    <property type="evidence" value="ECO:0007669"/>
    <property type="project" value="InterPro"/>
</dbReference>
<proteinExistence type="inferred from homology"/>
<dbReference type="FunFam" id="2.40.110.10:FF:000002">
    <property type="entry name" value="Acyl-CoA dehydrogenase fadE12"/>
    <property type="match status" value="1"/>
</dbReference>
<evidence type="ECO:0000313" key="11">
    <source>
        <dbReference type="Proteomes" id="UP000034883"/>
    </source>
</evidence>
<dbReference type="SUPFAM" id="SSF47203">
    <property type="entry name" value="Acyl-CoA dehydrogenase C-terminal domain-like"/>
    <property type="match status" value="1"/>
</dbReference>
<evidence type="ECO:0000256" key="6">
    <source>
        <dbReference type="RuleBase" id="RU362125"/>
    </source>
</evidence>
<dbReference type="RefSeq" id="WP_053232773.1">
    <property type="nucleotide sequence ID" value="NZ_CP011125.1"/>
</dbReference>
<dbReference type="KEGG" id="samy:DB32_002690"/>
<evidence type="ECO:0000259" key="9">
    <source>
        <dbReference type="Pfam" id="PF02771"/>
    </source>
</evidence>
<keyword evidence="5 6" id="KW-0560">Oxidoreductase</keyword>
<dbReference type="InterPro" id="IPR009100">
    <property type="entry name" value="AcylCoA_DH/oxidase_NM_dom_sf"/>
</dbReference>
<keyword evidence="3 6" id="KW-0285">Flavoprotein</keyword>
<comment type="similarity">
    <text evidence="2 6">Belongs to the acyl-CoA dehydrogenase family.</text>
</comment>
<reference evidence="10 11" key="1">
    <citation type="submission" date="2015-03" db="EMBL/GenBank/DDBJ databases">
        <title>Genome assembly of Sandaracinus amylolyticus DSM 53668.</title>
        <authorList>
            <person name="Sharma G."/>
            <person name="Subramanian S."/>
        </authorList>
    </citation>
    <scope>NUCLEOTIDE SEQUENCE [LARGE SCALE GENOMIC DNA]</scope>
    <source>
        <strain evidence="10 11">DSM 53668</strain>
    </source>
</reference>
<evidence type="ECO:0000256" key="4">
    <source>
        <dbReference type="ARBA" id="ARBA00022827"/>
    </source>
</evidence>
<feature type="domain" description="Acyl-CoA dehydrogenase/oxidase C-terminal" evidence="7">
    <location>
        <begin position="230"/>
        <end position="377"/>
    </location>
</feature>
<organism evidence="10 11">
    <name type="scientific">Sandaracinus amylolyticus</name>
    <dbReference type="NCBI Taxonomy" id="927083"/>
    <lineage>
        <taxon>Bacteria</taxon>
        <taxon>Pseudomonadati</taxon>
        <taxon>Myxococcota</taxon>
        <taxon>Polyangia</taxon>
        <taxon>Polyangiales</taxon>
        <taxon>Sandaracinaceae</taxon>
        <taxon>Sandaracinus</taxon>
    </lineage>
</organism>
<evidence type="ECO:0000256" key="1">
    <source>
        <dbReference type="ARBA" id="ARBA00001974"/>
    </source>
</evidence>
<evidence type="ECO:0000256" key="3">
    <source>
        <dbReference type="ARBA" id="ARBA00022630"/>
    </source>
</evidence>
<name>A0A0F6YI56_9BACT</name>
<dbReference type="InterPro" id="IPR037069">
    <property type="entry name" value="AcylCoA_DH/ox_N_sf"/>
</dbReference>
<dbReference type="EMBL" id="CP011125">
    <property type="protein sequence ID" value="AKF05541.1"/>
    <property type="molecule type" value="Genomic_DNA"/>
</dbReference>
<feature type="domain" description="Acyl-CoA oxidase/dehydrogenase middle" evidence="8">
    <location>
        <begin position="124"/>
        <end position="218"/>
    </location>
</feature>
<accession>A0A0F6YI56</accession>
<dbReference type="InterPro" id="IPR006089">
    <property type="entry name" value="Acyl-CoA_DH_CS"/>
</dbReference>
<dbReference type="InterPro" id="IPR036250">
    <property type="entry name" value="AcylCo_DH-like_C"/>
</dbReference>
<dbReference type="STRING" id="927083.DB32_002690"/>
<dbReference type="Pfam" id="PF00441">
    <property type="entry name" value="Acyl-CoA_dh_1"/>
    <property type="match status" value="1"/>
</dbReference>
<gene>
    <name evidence="10" type="ORF">DB32_002690</name>
</gene>
<protein>
    <submittedName>
        <fullName evidence="10">Acyl-CoA dehydrogenase, short-chain specific</fullName>
    </submittedName>
</protein>
<evidence type="ECO:0000313" key="10">
    <source>
        <dbReference type="EMBL" id="AKF05541.1"/>
    </source>
</evidence>
<dbReference type="InterPro" id="IPR009075">
    <property type="entry name" value="AcylCo_DH/oxidase_C"/>
</dbReference>
<evidence type="ECO:0000259" key="8">
    <source>
        <dbReference type="Pfam" id="PF02770"/>
    </source>
</evidence>
<dbReference type="Pfam" id="PF02770">
    <property type="entry name" value="Acyl-CoA_dh_M"/>
    <property type="match status" value="1"/>
</dbReference>
<dbReference type="Gene3D" id="2.40.110.10">
    <property type="entry name" value="Butyryl-CoA Dehydrogenase, subunit A, domain 2"/>
    <property type="match status" value="1"/>
</dbReference>
<dbReference type="SUPFAM" id="SSF56645">
    <property type="entry name" value="Acyl-CoA dehydrogenase NM domain-like"/>
    <property type="match status" value="1"/>
</dbReference>
<dbReference type="InterPro" id="IPR046373">
    <property type="entry name" value="Acyl-CoA_Oxase/DH_mid-dom_sf"/>
</dbReference>
<dbReference type="AlphaFoldDB" id="A0A0F6YI56"/>
<dbReference type="InterPro" id="IPR006091">
    <property type="entry name" value="Acyl-CoA_Oxase/DH_mid-dom"/>
</dbReference>
<evidence type="ECO:0000256" key="2">
    <source>
        <dbReference type="ARBA" id="ARBA00009347"/>
    </source>
</evidence>
<keyword evidence="4 6" id="KW-0274">FAD</keyword>
<dbReference type="GO" id="GO:0003995">
    <property type="term" value="F:acyl-CoA dehydrogenase activity"/>
    <property type="evidence" value="ECO:0007669"/>
    <property type="project" value="InterPro"/>
</dbReference>
<dbReference type="Gene3D" id="1.20.140.10">
    <property type="entry name" value="Butyryl-CoA Dehydrogenase, subunit A, domain 3"/>
    <property type="match status" value="1"/>
</dbReference>
<dbReference type="PANTHER" id="PTHR43884:SF12">
    <property type="entry name" value="ISOVALERYL-COA DEHYDROGENASE, MITOCHONDRIAL-RELATED"/>
    <property type="match status" value="1"/>
</dbReference>
<dbReference type="InterPro" id="IPR013786">
    <property type="entry name" value="AcylCoA_DH/ox_N"/>
</dbReference>
<dbReference type="Proteomes" id="UP000034883">
    <property type="component" value="Chromosome"/>
</dbReference>
<dbReference type="Gene3D" id="1.10.540.10">
    <property type="entry name" value="Acyl-CoA dehydrogenase/oxidase, N-terminal domain"/>
    <property type="match status" value="1"/>
</dbReference>
<comment type="cofactor">
    <cofactor evidence="1 6">
        <name>FAD</name>
        <dbReference type="ChEBI" id="CHEBI:57692"/>
    </cofactor>
</comment>
<dbReference type="FunFam" id="1.20.140.10:FF:000001">
    <property type="entry name" value="Acyl-CoA dehydrogenase"/>
    <property type="match status" value="1"/>
</dbReference>
<evidence type="ECO:0000256" key="5">
    <source>
        <dbReference type="ARBA" id="ARBA00023002"/>
    </source>
</evidence>
<keyword evidence="11" id="KW-1185">Reference proteome</keyword>
<sequence>MTYLFETEEHAALRAQVRRWAQNEIAPHADRWEEDEEFPVELYRRAGGAGVLGTGYPEAVGGSGGDVTHVVVAAEEMILAGRSVGTTVGLGSHGIALPPILHSGTDAQKQRFVAPTLRGELISALAITEPGGGSDVASLRTRAVRDGDHYVVNGSKTFITSGARADFVTAAVRTGGPGHGGVSLLIIESRTPGFHVSKKLKKTGWWASDTAELTFEDCRVPAENLVGIENAGFISIMMNFAQERLLLASQCVAISELAYRESIRYAKERVAFGKSISGFQVIRHKLADMASRIAAARALTGELAVRHAKGEQVPALAAMAKNVATDACSFVCDQAVQIHGGMGYMREVLVERLYRDARLYPIGGGTREIMNEIISKAEGY</sequence>
<dbReference type="Pfam" id="PF02771">
    <property type="entry name" value="Acyl-CoA_dh_N"/>
    <property type="match status" value="1"/>
</dbReference>
<feature type="domain" description="Acyl-CoA dehydrogenase/oxidase N-terminal" evidence="9">
    <location>
        <begin position="7"/>
        <end position="120"/>
    </location>
</feature>
<dbReference type="PANTHER" id="PTHR43884">
    <property type="entry name" value="ACYL-COA DEHYDROGENASE"/>
    <property type="match status" value="1"/>
</dbReference>
<dbReference type="OrthoDB" id="9765339at2"/>
<dbReference type="PROSITE" id="PS00072">
    <property type="entry name" value="ACYL_COA_DH_1"/>
    <property type="match status" value="1"/>
</dbReference>
<dbReference type="PROSITE" id="PS00073">
    <property type="entry name" value="ACYL_COA_DH_2"/>
    <property type="match status" value="1"/>
</dbReference>
<evidence type="ECO:0000259" key="7">
    <source>
        <dbReference type="Pfam" id="PF00441"/>
    </source>
</evidence>